<dbReference type="GO" id="GO:0006260">
    <property type="term" value="P:DNA replication"/>
    <property type="evidence" value="ECO:0007669"/>
    <property type="project" value="UniProtKB-KW"/>
</dbReference>
<evidence type="ECO:0000259" key="7">
    <source>
        <dbReference type="Pfam" id="PF05460"/>
    </source>
</evidence>
<keyword evidence="4" id="KW-0238">DNA-binding</keyword>
<evidence type="ECO:0000256" key="6">
    <source>
        <dbReference type="SAM" id="MobiDB-lite"/>
    </source>
</evidence>
<dbReference type="OrthoDB" id="5367324at2759"/>
<proteinExistence type="inferred from homology"/>
<name>A0A086TBI2_HAPC1</name>
<comment type="caution">
    <text evidence="8">The sequence shown here is derived from an EMBL/GenBank/DDBJ whole genome shotgun (WGS) entry which is preliminary data.</text>
</comment>
<protein>
    <submittedName>
        <fullName evidence="8">Origin recognition complex subunit-like protein</fullName>
    </submittedName>
</protein>
<dbReference type="AlphaFoldDB" id="A0A086TBI2"/>
<organism evidence="8 9">
    <name type="scientific">Hapsidospora chrysogenum (strain ATCC 11550 / CBS 779.69 / DSM 880 / IAM 14645 / JCM 23072 / IMI 49137)</name>
    <name type="common">Acremonium chrysogenum</name>
    <dbReference type="NCBI Taxonomy" id="857340"/>
    <lineage>
        <taxon>Eukaryota</taxon>
        <taxon>Fungi</taxon>
        <taxon>Dikarya</taxon>
        <taxon>Ascomycota</taxon>
        <taxon>Pezizomycotina</taxon>
        <taxon>Sordariomycetes</taxon>
        <taxon>Hypocreomycetidae</taxon>
        <taxon>Hypocreales</taxon>
        <taxon>Bionectriaceae</taxon>
        <taxon>Hapsidospora</taxon>
    </lineage>
</organism>
<feature type="compositionally biased region" description="Low complexity" evidence="6">
    <location>
        <begin position="142"/>
        <end position="155"/>
    </location>
</feature>
<dbReference type="GO" id="GO:0003677">
    <property type="term" value="F:DNA binding"/>
    <property type="evidence" value="ECO:0007669"/>
    <property type="project" value="UniProtKB-KW"/>
</dbReference>
<evidence type="ECO:0000256" key="3">
    <source>
        <dbReference type="ARBA" id="ARBA00022705"/>
    </source>
</evidence>
<comment type="similarity">
    <text evidence="2">Belongs to the ORC6 family.</text>
</comment>
<keyword evidence="9" id="KW-1185">Reference proteome</keyword>
<feature type="region of interest" description="Disordered" evidence="6">
    <location>
        <begin position="93"/>
        <end position="165"/>
    </location>
</feature>
<dbReference type="EMBL" id="JPKY01000016">
    <property type="protein sequence ID" value="KFH46714.1"/>
    <property type="molecule type" value="Genomic_DNA"/>
</dbReference>
<dbReference type="STRING" id="857340.A0A086TBI2"/>
<reference evidence="9" key="1">
    <citation type="journal article" date="2014" name="Genome Announc.">
        <title>Genome sequence and annotation of Acremonium chrysogenum, producer of the beta-lactam antibiotic cephalosporin C.</title>
        <authorList>
            <person name="Terfehr D."/>
            <person name="Dahlmann T.A."/>
            <person name="Specht T."/>
            <person name="Zadra I."/>
            <person name="Kuernsteiner H."/>
            <person name="Kueck U."/>
        </authorList>
    </citation>
    <scope>NUCLEOTIDE SEQUENCE [LARGE SCALE GENOMIC DNA]</scope>
    <source>
        <strain evidence="9">ATCC 11550 / CBS 779.69 / DSM 880 / IAM 14645 / JCM 23072 / IMI 49137</strain>
    </source>
</reference>
<dbReference type="Proteomes" id="UP000029964">
    <property type="component" value="Unassembled WGS sequence"/>
</dbReference>
<evidence type="ECO:0000313" key="9">
    <source>
        <dbReference type="Proteomes" id="UP000029964"/>
    </source>
</evidence>
<dbReference type="Pfam" id="PF05460">
    <property type="entry name" value="ORC6"/>
    <property type="match status" value="1"/>
</dbReference>
<evidence type="ECO:0000256" key="1">
    <source>
        <dbReference type="ARBA" id="ARBA00004123"/>
    </source>
</evidence>
<evidence type="ECO:0000256" key="5">
    <source>
        <dbReference type="ARBA" id="ARBA00023242"/>
    </source>
</evidence>
<dbReference type="GO" id="GO:0005664">
    <property type="term" value="C:nuclear origin of replication recognition complex"/>
    <property type="evidence" value="ECO:0007669"/>
    <property type="project" value="InterPro"/>
</dbReference>
<comment type="subcellular location">
    <subcellularLocation>
        <location evidence="1">Nucleus</location>
    </subcellularLocation>
</comment>
<sequence length="382" mass="42102">MSRQIEQTLLSLMPSYGSDLPPSLVELAGSLLAQSRLKASTLKAEEEVARIYACANLACDRLKISLDLPPIQVRPPIPPRIYKGLYAHLDHVLAQPSTPSRSRSGRLRTPRSKTLGEGAAEQRPLPSRGTPTKEQSLARFRTTPGKGEPGTPTRSSGRRRSAATGASLRPWVMPVIRYLCSETGQPKLVSSVVAGMDAITVPGGRQTYDEWIVENYTALLAAVYWWVTARARAAARGQETSRSPSLQHRREIISLLTQARKTVTVVDATGGDDPWEGWADLKPRDFSNAVTTVEQRSWLGDWWTGVDDVVRSTAWDAAEAPGGEDADLGEPIRVRRADTMFQDKYDYLSEVRMADFTAWKADVLARIGDRKMEGGAMEIDTQ</sequence>
<keyword evidence="3" id="KW-0235">DNA replication</keyword>
<feature type="domain" description="ORC6 first cyclin-like" evidence="7">
    <location>
        <begin position="10"/>
        <end position="95"/>
    </location>
</feature>
<accession>A0A086TBI2</accession>
<evidence type="ECO:0000256" key="4">
    <source>
        <dbReference type="ARBA" id="ARBA00023125"/>
    </source>
</evidence>
<dbReference type="HOGENOM" id="CLU_045412_0_0_1"/>
<dbReference type="InterPro" id="IPR008721">
    <property type="entry name" value="ORC6_cyclin_first"/>
</dbReference>
<evidence type="ECO:0000256" key="2">
    <source>
        <dbReference type="ARBA" id="ARBA00010840"/>
    </source>
</evidence>
<evidence type="ECO:0000313" key="8">
    <source>
        <dbReference type="EMBL" id="KFH46714.1"/>
    </source>
</evidence>
<keyword evidence="5" id="KW-0539">Nucleus</keyword>
<gene>
    <name evidence="8" type="ORF">ACRE_024610</name>
</gene>